<evidence type="ECO:0000259" key="2">
    <source>
        <dbReference type="Pfam" id="PF23439"/>
    </source>
</evidence>
<dbReference type="GeneID" id="67177939"/>
<accession>A0A8T8WGM0</accession>
<dbReference type="InterPro" id="IPR055548">
    <property type="entry name" value="DUF7124"/>
</dbReference>
<name>A0A8T8WGM0_9EURY</name>
<feature type="region of interest" description="Disordered" evidence="1">
    <location>
        <begin position="276"/>
        <end position="317"/>
    </location>
</feature>
<gene>
    <name evidence="3" type="ORF">K6T50_07315</name>
</gene>
<dbReference type="EMBL" id="CP081958">
    <property type="protein sequence ID" value="QZP38936.1"/>
    <property type="molecule type" value="Genomic_DNA"/>
</dbReference>
<dbReference type="Pfam" id="PF23439">
    <property type="entry name" value="DUF7124"/>
    <property type="match status" value="1"/>
</dbReference>
<feature type="region of interest" description="Disordered" evidence="1">
    <location>
        <begin position="1"/>
        <end position="167"/>
    </location>
</feature>
<feature type="compositionally biased region" description="Acidic residues" evidence="1">
    <location>
        <begin position="98"/>
        <end position="113"/>
    </location>
</feature>
<dbReference type="AlphaFoldDB" id="A0A8T8WGM0"/>
<evidence type="ECO:0000256" key="1">
    <source>
        <dbReference type="SAM" id="MobiDB-lite"/>
    </source>
</evidence>
<dbReference type="Proteomes" id="UP000826254">
    <property type="component" value="Chromosome"/>
</dbReference>
<organism evidence="3 4">
    <name type="scientific">Halobaculum magnesiiphilum</name>
    <dbReference type="NCBI Taxonomy" id="1017351"/>
    <lineage>
        <taxon>Archaea</taxon>
        <taxon>Methanobacteriati</taxon>
        <taxon>Methanobacteriota</taxon>
        <taxon>Stenosarchaea group</taxon>
        <taxon>Halobacteria</taxon>
        <taxon>Halobacteriales</taxon>
        <taxon>Haloferacaceae</taxon>
        <taxon>Halobaculum</taxon>
    </lineage>
</organism>
<sequence>MPDKIDLDELDVQPDDDERPNRGDWFWGNDAEDAEPTDGDEEAGDGDDGSAGADDGAGSDDDASAPATGSDAGDADASGTDAVDADGWRSGAARAEELGADDPDPVEYDDDLGADSSSTPRVPYADDDKPVGIPREGGGGGGVSADARDEETQEQPEATGPHGETKSEMTMALSYRAMRSLSNLHAALADAETWTDYVGIVGDVDAHVINKYQRDNRLDLDFFNGTGTGPGERLEEVGPNSMFYADRMVLVGVESTGERAWAERAGWEFVPLSEAAEASGWAVDGEEGEDEDTQSDAGDDGDDAEPDAFDGDAGDEN</sequence>
<protein>
    <recommendedName>
        <fullName evidence="2">DUF7124 domain-containing protein</fullName>
    </recommendedName>
</protein>
<keyword evidence="4" id="KW-1185">Reference proteome</keyword>
<dbReference type="KEGG" id="hmp:K6T50_07315"/>
<evidence type="ECO:0000313" key="3">
    <source>
        <dbReference type="EMBL" id="QZP38936.1"/>
    </source>
</evidence>
<feature type="compositionally biased region" description="Acidic residues" evidence="1">
    <location>
        <begin position="30"/>
        <end position="48"/>
    </location>
</feature>
<feature type="compositionally biased region" description="Acidic residues" evidence="1">
    <location>
        <begin position="284"/>
        <end position="317"/>
    </location>
</feature>
<feature type="compositionally biased region" description="Acidic residues" evidence="1">
    <location>
        <begin position="8"/>
        <end position="18"/>
    </location>
</feature>
<feature type="compositionally biased region" description="Low complexity" evidence="1">
    <location>
        <begin position="64"/>
        <end position="82"/>
    </location>
</feature>
<evidence type="ECO:0000313" key="4">
    <source>
        <dbReference type="Proteomes" id="UP000826254"/>
    </source>
</evidence>
<feature type="domain" description="DUF7124" evidence="2">
    <location>
        <begin position="169"/>
        <end position="282"/>
    </location>
</feature>
<reference evidence="3 4" key="1">
    <citation type="journal article" date="2021" name="Int. J. Syst. Evol. Microbiol.">
        <title>Halobaculum halophilum sp. nov. and Halobaculum salinum sp. nov., isolated from salt lake and saline soil.</title>
        <authorList>
            <person name="Cui H.L."/>
            <person name="Shi X.W."/>
            <person name="Yin X.M."/>
            <person name="Yang X.Y."/>
            <person name="Hou J."/>
            <person name="Zhu L."/>
        </authorList>
    </citation>
    <scope>NUCLEOTIDE SEQUENCE [LARGE SCALE GENOMIC DNA]</scope>
    <source>
        <strain evidence="3 4">NBRC 109044</strain>
    </source>
</reference>
<proteinExistence type="predicted"/>
<dbReference type="RefSeq" id="WP_222608734.1">
    <property type="nucleotide sequence ID" value="NZ_CP081958.1"/>
</dbReference>